<evidence type="ECO:0000259" key="2">
    <source>
        <dbReference type="Pfam" id="PF03061"/>
    </source>
</evidence>
<gene>
    <name evidence="3" type="primary">paaI</name>
    <name evidence="3" type="ORF">AAE021_00450</name>
</gene>
<evidence type="ECO:0000313" key="3">
    <source>
        <dbReference type="EMBL" id="WZP16097.1"/>
    </source>
</evidence>
<keyword evidence="4" id="KW-1185">Reference proteome</keyword>
<dbReference type="InterPro" id="IPR006683">
    <property type="entry name" value="Thioestr_dom"/>
</dbReference>
<sequence>MADAGVAASEQHTSGLDQGLDHAILEHDDAARLLGIAVEHLGPGEATCTMAVRADMLNGFGMAHGGMVFSLADTAFALACNPGGTDTISGMELITVASGADISFISAAMPGETLRAVAQHRASSGRSGVYDIEVTAVEAGGSARIVAEFRGRSRSIPNPAYRPRS</sequence>
<reference evidence="3 4" key="1">
    <citation type="submission" date="2024-04" db="EMBL/GenBank/DDBJ databases">
        <title>Arthrobacter sp. from Plains bison fecal sample.</title>
        <authorList>
            <person name="Ruzzini A."/>
        </authorList>
    </citation>
    <scope>NUCLEOTIDE SEQUENCE [LARGE SCALE GENOMIC DNA]</scope>
    <source>
        <strain evidence="3 4">EINP1</strain>
    </source>
</reference>
<protein>
    <submittedName>
        <fullName evidence="3">Hydroxyphenylacetyl-CoA thioesterase PaaI</fullName>
        <ecNumber evidence="3">3.1.2.-</ecNumber>
    </submittedName>
</protein>
<dbReference type="RefSeq" id="WP_342023745.1">
    <property type="nucleotide sequence ID" value="NZ_CP151657.1"/>
</dbReference>
<dbReference type="Gene3D" id="3.10.129.10">
    <property type="entry name" value="Hotdog Thioesterase"/>
    <property type="match status" value="1"/>
</dbReference>
<dbReference type="Proteomes" id="UP001448858">
    <property type="component" value="Chromosome"/>
</dbReference>
<proteinExistence type="predicted"/>
<dbReference type="InterPro" id="IPR052723">
    <property type="entry name" value="Acyl-CoA_thioesterase_PaaI"/>
</dbReference>
<organism evidence="3 4">
    <name type="scientific">Arthrobacter citreus</name>
    <dbReference type="NCBI Taxonomy" id="1670"/>
    <lineage>
        <taxon>Bacteria</taxon>
        <taxon>Bacillati</taxon>
        <taxon>Actinomycetota</taxon>
        <taxon>Actinomycetes</taxon>
        <taxon>Micrococcales</taxon>
        <taxon>Micrococcaceae</taxon>
        <taxon>Arthrobacter</taxon>
    </lineage>
</organism>
<dbReference type="EMBL" id="CP151657">
    <property type="protein sequence ID" value="WZP16097.1"/>
    <property type="molecule type" value="Genomic_DNA"/>
</dbReference>
<dbReference type="Pfam" id="PF03061">
    <property type="entry name" value="4HBT"/>
    <property type="match status" value="1"/>
</dbReference>
<dbReference type="NCBIfam" id="TIGR00369">
    <property type="entry name" value="unchar_dom_1"/>
    <property type="match status" value="1"/>
</dbReference>
<dbReference type="PANTHER" id="PTHR42856">
    <property type="entry name" value="ACYL-COENZYME A THIOESTERASE PAAI"/>
    <property type="match status" value="1"/>
</dbReference>
<accession>A0ABZ3A0N1</accession>
<dbReference type="GO" id="GO:0016787">
    <property type="term" value="F:hydrolase activity"/>
    <property type="evidence" value="ECO:0007669"/>
    <property type="project" value="UniProtKB-KW"/>
</dbReference>
<name>A0ABZ3A0N1_9MICC</name>
<dbReference type="EC" id="3.1.2.-" evidence="3"/>
<evidence type="ECO:0000313" key="4">
    <source>
        <dbReference type="Proteomes" id="UP001448858"/>
    </source>
</evidence>
<dbReference type="InterPro" id="IPR029069">
    <property type="entry name" value="HotDog_dom_sf"/>
</dbReference>
<dbReference type="NCBIfam" id="TIGR02286">
    <property type="entry name" value="PaaD"/>
    <property type="match status" value="1"/>
</dbReference>
<dbReference type="PANTHER" id="PTHR42856:SF1">
    <property type="entry name" value="ACYL-COENZYME A THIOESTERASE PAAI"/>
    <property type="match status" value="1"/>
</dbReference>
<dbReference type="SUPFAM" id="SSF54637">
    <property type="entry name" value="Thioesterase/thiol ester dehydrase-isomerase"/>
    <property type="match status" value="1"/>
</dbReference>
<evidence type="ECO:0000256" key="1">
    <source>
        <dbReference type="ARBA" id="ARBA00022801"/>
    </source>
</evidence>
<keyword evidence="1 3" id="KW-0378">Hydrolase</keyword>
<dbReference type="CDD" id="cd03443">
    <property type="entry name" value="PaaI_thioesterase"/>
    <property type="match status" value="1"/>
</dbReference>
<dbReference type="InterPro" id="IPR003736">
    <property type="entry name" value="PAAI_dom"/>
</dbReference>
<feature type="domain" description="Thioesterase" evidence="2">
    <location>
        <begin position="60"/>
        <end position="137"/>
    </location>
</feature>
<dbReference type="InterPro" id="IPR011973">
    <property type="entry name" value="PaaD"/>
</dbReference>